<sequence length="368" mass="42979">MIKRNIDSSRYINLMDEKLKIKSIERFRPNDIFSGPHYLKNSIEKERIKKTSEEIYDRTHKSLWSKNATDHFDASCSIGNLLCEKRDSDESKREYLRKIHQERVNNEKQEAFIKNTSAKVQKLFREYYSDVVLGNEDNKRKEMISNIQNHGKIIGDKFDDKVKFFRKKYPAYSNIFNDENLSVHNELENCEFSHCKSRIGGRKLVECDSVAGLLSPDIPIQKNNFTHSRKVALNNDESDGSELRMTQLISSFTPVQRNLSSKLHGSEFYYKAINNPGVVFSVKFRLKNTSFEHNEKFIKEIAIASDTFAFQIDVELDPVLWNPKGFITGKLRFFDQGLIQFKEKLSEFGIEFEKIGEIQKEEVNNNIK</sequence>
<organism evidence="1 2">
    <name type="scientific">Cryptosporidium xiaoi</name>
    <dbReference type="NCBI Taxonomy" id="659607"/>
    <lineage>
        <taxon>Eukaryota</taxon>
        <taxon>Sar</taxon>
        <taxon>Alveolata</taxon>
        <taxon>Apicomplexa</taxon>
        <taxon>Conoidasida</taxon>
        <taxon>Coccidia</taxon>
        <taxon>Eucoccidiorida</taxon>
        <taxon>Eimeriorina</taxon>
        <taxon>Cryptosporidiidae</taxon>
        <taxon>Cryptosporidium</taxon>
    </lineage>
</organism>
<dbReference type="AlphaFoldDB" id="A0AAV9Y279"/>
<dbReference type="Proteomes" id="UP001311799">
    <property type="component" value="Unassembled WGS sequence"/>
</dbReference>
<dbReference type="EMBL" id="JAWDEY010000002">
    <property type="protein sequence ID" value="KAK6591083.1"/>
    <property type="molecule type" value="Genomic_DNA"/>
</dbReference>
<name>A0AAV9Y279_9CRYT</name>
<keyword evidence="2" id="KW-1185">Reference proteome</keyword>
<evidence type="ECO:0000313" key="1">
    <source>
        <dbReference type="EMBL" id="KAK6591083.1"/>
    </source>
</evidence>
<evidence type="ECO:0000313" key="2">
    <source>
        <dbReference type="Proteomes" id="UP001311799"/>
    </source>
</evidence>
<protein>
    <submittedName>
        <fullName evidence="1">Uncharacterized protein</fullName>
    </submittedName>
</protein>
<accession>A0AAV9Y279</accession>
<proteinExistence type="predicted"/>
<comment type="caution">
    <text evidence="1">The sequence shown here is derived from an EMBL/GenBank/DDBJ whole genome shotgun (WGS) entry which is preliminary data.</text>
</comment>
<gene>
    <name evidence="1" type="ORF">RS030_111744</name>
</gene>
<reference evidence="1 2" key="1">
    <citation type="submission" date="2023-10" db="EMBL/GenBank/DDBJ databases">
        <title>Comparative genomics analysis reveals potential genetic determinants of host preference in Cryptosporidium xiaoi.</title>
        <authorList>
            <person name="Xiao L."/>
            <person name="Li J."/>
        </authorList>
    </citation>
    <scope>NUCLEOTIDE SEQUENCE [LARGE SCALE GENOMIC DNA]</scope>
    <source>
        <strain evidence="1 2">52996</strain>
    </source>
</reference>